<sequence length="329" mass="38215">MSHYDSSNINDERRILLNILNKMYNDNHIQINSLYQSNNQIRSMLYSLYDNNNRNDNPNHNNHNNRNTNTLRNYSRQNPNISSRQNTNISRNITSQSNSTNSLGRIHLNDIPYIIDSYQEYYIPNNNPNLVERGSRRNVRNVRVATNNPNSQLNNFFDPVEVFPTTSQIEIATRCVRYCDIVSPRNVQCPISLENFNDNDTVTVIRYCGHIFNTEQLNTWFRSNCRCPICRYDVRSYNSNTSPQTSSVEETNEESNQETNSNNVSNNFSQQVNEERSNTFDTILNILTSSLSQDQLLGMQDSSANLIYDSSDPNAIRNLINVLNRYTYN</sequence>
<feature type="region of interest" description="Disordered" evidence="1">
    <location>
        <begin position="50"/>
        <end position="99"/>
    </location>
</feature>
<accession>A0A6C0ID15</accession>
<name>A0A6C0ID15_9ZZZZ</name>
<dbReference type="PANTHER" id="PTHR47035:SF3">
    <property type="entry name" value="OS11G0150450 PROTEIN"/>
    <property type="match status" value="1"/>
</dbReference>
<feature type="region of interest" description="Disordered" evidence="1">
    <location>
        <begin position="239"/>
        <end position="272"/>
    </location>
</feature>
<dbReference type="AlphaFoldDB" id="A0A6C0ID15"/>
<dbReference type="InterPro" id="IPR053070">
    <property type="entry name" value="RING-type_E3_ubiquitin-ligase"/>
</dbReference>
<feature type="compositionally biased region" description="Low complexity" evidence="1">
    <location>
        <begin position="50"/>
        <end position="76"/>
    </location>
</feature>
<dbReference type="InterPro" id="IPR013083">
    <property type="entry name" value="Znf_RING/FYVE/PHD"/>
</dbReference>
<evidence type="ECO:0000313" key="3">
    <source>
        <dbReference type="EMBL" id="QHT90954.1"/>
    </source>
</evidence>
<feature type="compositionally biased region" description="Low complexity" evidence="1">
    <location>
        <begin position="257"/>
        <end position="272"/>
    </location>
</feature>
<reference evidence="3" key="1">
    <citation type="journal article" date="2020" name="Nature">
        <title>Giant virus diversity and host interactions through global metagenomics.</title>
        <authorList>
            <person name="Schulz F."/>
            <person name="Roux S."/>
            <person name="Paez-Espino D."/>
            <person name="Jungbluth S."/>
            <person name="Walsh D.A."/>
            <person name="Denef V.J."/>
            <person name="McMahon K.D."/>
            <person name="Konstantinidis K.T."/>
            <person name="Eloe-Fadrosh E.A."/>
            <person name="Kyrpides N.C."/>
            <person name="Woyke T."/>
        </authorList>
    </citation>
    <scope>NUCLEOTIDE SEQUENCE</scope>
    <source>
        <strain evidence="3">GVMAG-M-3300023184-72</strain>
    </source>
</reference>
<feature type="compositionally biased region" description="Polar residues" evidence="1">
    <location>
        <begin position="77"/>
        <end position="99"/>
    </location>
</feature>
<dbReference type="InterPro" id="IPR001841">
    <property type="entry name" value="Znf_RING"/>
</dbReference>
<evidence type="ECO:0000259" key="2">
    <source>
        <dbReference type="PROSITE" id="PS50089"/>
    </source>
</evidence>
<dbReference type="EMBL" id="MN740161">
    <property type="protein sequence ID" value="QHT90954.1"/>
    <property type="molecule type" value="Genomic_DNA"/>
</dbReference>
<dbReference type="SUPFAM" id="SSF57850">
    <property type="entry name" value="RING/U-box"/>
    <property type="match status" value="1"/>
</dbReference>
<feature type="domain" description="RING-type" evidence="2">
    <location>
        <begin position="189"/>
        <end position="231"/>
    </location>
</feature>
<organism evidence="3">
    <name type="scientific">viral metagenome</name>
    <dbReference type="NCBI Taxonomy" id="1070528"/>
    <lineage>
        <taxon>unclassified sequences</taxon>
        <taxon>metagenomes</taxon>
        <taxon>organismal metagenomes</taxon>
    </lineage>
</organism>
<dbReference type="PANTHER" id="PTHR47035">
    <property type="entry name" value="OS11G0150450 PROTEIN"/>
    <property type="match status" value="1"/>
</dbReference>
<dbReference type="Gene3D" id="3.30.40.10">
    <property type="entry name" value="Zinc/RING finger domain, C3HC4 (zinc finger)"/>
    <property type="match status" value="1"/>
</dbReference>
<dbReference type="PROSITE" id="PS50089">
    <property type="entry name" value="ZF_RING_2"/>
    <property type="match status" value="1"/>
</dbReference>
<proteinExistence type="predicted"/>
<evidence type="ECO:0000256" key="1">
    <source>
        <dbReference type="SAM" id="MobiDB-lite"/>
    </source>
</evidence>
<protein>
    <recommendedName>
        <fullName evidence="2">RING-type domain-containing protein</fullName>
    </recommendedName>
</protein>
<dbReference type="Pfam" id="PF13639">
    <property type="entry name" value="zf-RING_2"/>
    <property type="match status" value="1"/>
</dbReference>